<dbReference type="RefSeq" id="WP_100942674.1">
    <property type="nucleotide sequence ID" value="NZ_JACAPU010000024.1"/>
</dbReference>
<evidence type="ECO:0000313" key="2">
    <source>
        <dbReference type="EMBL" id="NWB49011.1"/>
    </source>
</evidence>
<feature type="domain" description="Phage tail collar" evidence="1">
    <location>
        <begin position="6"/>
        <end position="62"/>
    </location>
</feature>
<dbReference type="Gene3D" id="3.90.1340.10">
    <property type="entry name" value="Phage tail collar domain"/>
    <property type="match status" value="1"/>
</dbReference>
<reference evidence="2 3" key="1">
    <citation type="submission" date="2020-04" db="EMBL/GenBank/DDBJ databases">
        <title>Molecular characterization of pseudomonads from Agaricus bisporus reveal novel blotch 2 pathogens in Western Europe.</title>
        <authorList>
            <person name="Taparia T."/>
            <person name="Krijger M."/>
            <person name="Haynes E."/>
            <person name="Elpinstone J.G."/>
            <person name="Noble R."/>
            <person name="Van Der Wolf J."/>
        </authorList>
    </citation>
    <scope>NUCLEOTIDE SEQUENCE [LARGE SCALE GENOMIC DNA]</scope>
    <source>
        <strain evidence="2 3">F1001</strain>
    </source>
</reference>
<evidence type="ECO:0000313" key="3">
    <source>
        <dbReference type="Proteomes" id="UP000582981"/>
    </source>
</evidence>
<dbReference type="InterPro" id="IPR011083">
    <property type="entry name" value="Phage_tail_collar_dom"/>
</dbReference>
<protein>
    <submittedName>
        <fullName evidence="2">Tail fiber protein</fullName>
    </submittedName>
</protein>
<sequence>MDVFLGNIQMFGFNFAPNGWALCNGQLLNIQQYQALFTLLGTVYGGNGQQNFGLPNLQSRLPIAQGTGPGLTTRVMGEASGTEKVSILSTNLPPQAIPTSGLTVSTTINLASAPSNPVTAPTNTNAYLGASAPSGPPSAGIYSDAQGSSPVALKGATTTIAGTLAIPGGGVALGTMNPFLVVNFSIALQGLFPSRN</sequence>
<dbReference type="AlphaFoldDB" id="A0A7Y7WGZ4"/>
<dbReference type="InterPro" id="IPR037053">
    <property type="entry name" value="Phage_tail_collar_dom_sf"/>
</dbReference>
<name>A0A7Y7WGZ4_9PSED</name>
<organism evidence="2 3">
    <name type="scientific">Pseudomonas gingeri</name>
    <dbReference type="NCBI Taxonomy" id="117681"/>
    <lineage>
        <taxon>Bacteria</taxon>
        <taxon>Pseudomonadati</taxon>
        <taxon>Pseudomonadota</taxon>
        <taxon>Gammaproteobacteria</taxon>
        <taxon>Pseudomonadales</taxon>
        <taxon>Pseudomonadaceae</taxon>
        <taxon>Pseudomonas</taxon>
    </lineage>
</organism>
<evidence type="ECO:0000259" key="1">
    <source>
        <dbReference type="Pfam" id="PF07484"/>
    </source>
</evidence>
<dbReference type="SUPFAM" id="SSF88874">
    <property type="entry name" value="Receptor-binding domain of short tail fibre protein gp12"/>
    <property type="match status" value="1"/>
</dbReference>
<accession>A0A7Y7WGZ4</accession>
<dbReference type="Pfam" id="PF07484">
    <property type="entry name" value="Collar"/>
    <property type="match status" value="1"/>
</dbReference>
<comment type="caution">
    <text evidence="2">The sequence shown here is derived from an EMBL/GenBank/DDBJ whole genome shotgun (WGS) entry which is preliminary data.</text>
</comment>
<dbReference type="Proteomes" id="UP000582981">
    <property type="component" value="Unassembled WGS sequence"/>
</dbReference>
<proteinExistence type="predicted"/>
<dbReference type="EMBL" id="JACAPU010000024">
    <property type="protein sequence ID" value="NWB49011.1"/>
    <property type="molecule type" value="Genomic_DNA"/>
</dbReference>
<gene>
    <name evidence="2" type="ORF">HX829_21230</name>
</gene>